<feature type="signal peptide" evidence="1">
    <location>
        <begin position="1"/>
        <end position="19"/>
    </location>
</feature>
<proteinExistence type="predicted"/>
<evidence type="ECO:0000313" key="2">
    <source>
        <dbReference type="EMBL" id="CAE0302730.1"/>
    </source>
</evidence>
<sequence>MFCIFVFAVLLCSWSCVSSAPLDNIEGTYQVRKNLHYSNKTTVTWGENSAKIWNVTVSLSSSTATYDCSNTTSYECLDPSWIYDYNKLWGKSRCGYAHGHHVDSDRFVWRRCSDPSCNAYIEGTKRVQLAAYSYDNGVAPFENPKDLMKEFATTIETDKKYMLIMAMDATGLSTFTLADASGNPMETQTVQHTVTCPDNYFEGTVQGWYFGGTCRAPEDVLVTYSSGV</sequence>
<reference evidence="2" key="1">
    <citation type="submission" date="2021-01" db="EMBL/GenBank/DDBJ databases">
        <authorList>
            <person name="Corre E."/>
            <person name="Pelletier E."/>
            <person name="Niang G."/>
            <person name="Scheremetjew M."/>
            <person name="Finn R."/>
            <person name="Kale V."/>
            <person name="Holt S."/>
            <person name="Cochrane G."/>
            <person name="Meng A."/>
            <person name="Brown T."/>
            <person name="Cohen L."/>
        </authorList>
    </citation>
    <scope>NUCLEOTIDE SEQUENCE</scope>
    <source>
        <strain evidence="2">CCAP 955/1</strain>
    </source>
</reference>
<dbReference type="AlphaFoldDB" id="A0A7S3HRK9"/>
<accession>A0A7S3HRK9</accession>
<dbReference type="EMBL" id="HBIC01061534">
    <property type="protein sequence ID" value="CAE0302730.1"/>
    <property type="molecule type" value="Transcribed_RNA"/>
</dbReference>
<name>A0A7S3HRK9_9STRA</name>
<gene>
    <name evidence="2" type="ORF">SELO1098_LOCUS31588</name>
</gene>
<organism evidence="2">
    <name type="scientific">Spumella elongata</name>
    <dbReference type="NCBI Taxonomy" id="89044"/>
    <lineage>
        <taxon>Eukaryota</taxon>
        <taxon>Sar</taxon>
        <taxon>Stramenopiles</taxon>
        <taxon>Ochrophyta</taxon>
        <taxon>Chrysophyceae</taxon>
        <taxon>Chromulinales</taxon>
        <taxon>Chromulinaceae</taxon>
        <taxon>Spumella</taxon>
    </lineage>
</organism>
<protein>
    <submittedName>
        <fullName evidence="2">Uncharacterized protein</fullName>
    </submittedName>
</protein>
<evidence type="ECO:0000256" key="1">
    <source>
        <dbReference type="SAM" id="SignalP"/>
    </source>
</evidence>
<feature type="chain" id="PRO_5030856670" evidence="1">
    <location>
        <begin position="20"/>
        <end position="228"/>
    </location>
</feature>
<keyword evidence="1" id="KW-0732">Signal</keyword>